<sequence>MPFIRFKGFEKEFVERIAPVFIERFASIANIPQEIVKLELLHVEKITNSPLSVEIMMFPREHEKHDAIAAMIHSLLEEHGYSHTHIFYILLNPSLYYKEGLPLREIPEKDRMEYM</sequence>
<evidence type="ECO:0000313" key="2">
    <source>
        <dbReference type="Proteomes" id="UP000019364"/>
    </source>
</evidence>
<dbReference type="InterPro" id="IPR015017">
    <property type="entry name" value="DUF1904"/>
</dbReference>
<evidence type="ECO:0000313" key="1">
    <source>
        <dbReference type="EMBL" id="GAF08720.1"/>
    </source>
</evidence>
<dbReference type="Proteomes" id="UP000019364">
    <property type="component" value="Unassembled WGS sequence"/>
</dbReference>
<dbReference type="Pfam" id="PF08921">
    <property type="entry name" value="DUF1904"/>
    <property type="match status" value="1"/>
</dbReference>
<organism evidence="1 2">
    <name type="scientific">Paenibacillus pini JCM 16418</name>
    <dbReference type="NCBI Taxonomy" id="1236976"/>
    <lineage>
        <taxon>Bacteria</taxon>
        <taxon>Bacillati</taxon>
        <taxon>Bacillota</taxon>
        <taxon>Bacilli</taxon>
        <taxon>Bacillales</taxon>
        <taxon>Paenibacillaceae</taxon>
        <taxon>Paenibacillus</taxon>
    </lineage>
</organism>
<dbReference type="AlphaFoldDB" id="W7YCT4"/>
<name>W7YCT4_9BACL</name>
<accession>W7YCT4</accession>
<dbReference type="STRING" id="1236976.JCM16418_2810"/>
<proteinExistence type="predicted"/>
<evidence type="ECO:0008006" key="3">
    <source>
        <dbReference type="Google" id="ProtNLM"/>
    </source>
</evidence>
<dbReference type="InterPro" id="IPR014347">
    <property type="entry name" value="Tautomerase/MIF_sf"/>
</dbReference>
<comment type="caution">
    <text evidence="1">The sequence shown here is derived from an EMBL/GenBank/DDBJ whole genome shotgun (WGS) entry which is preliminary data.</text>
</comment>
<dbReference type="OrthoDB" id="5397257at2"/>
<dbReference type="EMBL" id="BAVZ01000007">
    <property type="protein sequence ID" value="GAF08720.1"/>
    <property type="molecule type" value="Genomic_DNA"/>
</dbReference>
<gene>
    <name evidence="1" type="ORF">JCM16418_2810</name>
</gene>
<reference evidence="1 2" key="1">
    <citation type="journal article" date="2014" name="Genome Announc.">
        <title>Draft Genome Sequence of Paenibacillus pini JCM 16418T, Isolated from the Rhizosphere of Pine Tree.</title>
        <authorList>
            <person name="Yuki M."/>
            <person name="Oshima K."/>
            <person name="Suda W."/>
            <person name="Oshida Y."/>
            <person name="Kitamura K."/>
            <person name="Iida Y."/>
            <person name="Hattori M."/>
            <person name="Ohkuma M."/>
        </authorList>
    </citation>
    <scope>NUCLEOTIDE SEQUENCE [LARGE SCALE GENOMIC DNA]</scope>
    <source>
        <strain evidence="1 2">JCM 16418</strain>
    </source>
</reference>
<dbReference type="eggNOG" id="ENOG5032SEX">
    <property type="taxonomic scope" value="Bacteria"/>
</dbReference>
<protein>
    <recommendedName>
        <fullName evidence="3">DUF1904 domain-containing protein</fullName>
    </recommendedName>
</protein>
<dbReference type="SUPFAM" id="SSF55331">
    <property type="entry name" value="Tautomerase/MIF"/>
    <property type="match status" value="1"/>
</dbReference>
<keyword evidence="2" id="KW-1185">Reference proteome</keyword>
<dbReference type="RefSeq" id="WP_036649333.1">
    <property type="nucleotide sequence ID" value="NZ_BAVZ01000007.1"/>
</dbReference>
<dbReference type="Gene3D" id="3.30.429.10">
    <property type="entry name" value="Macrophage Migration Inhibitory Factor"/>
    <property type="match status" value="1"/>
</dbReference>